<dbReference type="Proteomes" id="UP001321498">
    <property type="component" value="Chromosome"/>
</dbReference>
<keyword evidence="2" id="KW-1185">Reference proteome</keyword>
<sequence length="70" mass="7124">MTAYLLAGATLPDGSTADLLLEDGILAEVGTGLSRAGATRIDAAGLVALPGLVDLHTHLREPGGEGRRRC</sequence>
<evidence type="ECO:0008006" key="3">
    <source>
        <dbReference type="Google" id="ProtNLM"/>
    </source>
</evidence>
<dbReference type="Gene3D" id="3.20.20.140">
    <property type="entry name" value="Metal-dependent hydrolases"/>
    <property type="match status" value="1"/>
</dbReference>
<protein>
    <recommendedName>
        <fullName evidence="3">Amidohydrolase family protein</fullName>
    </recommendedName>
</protein>
<dbReference type="PANTHER" id="PTHR11647:SF1">
    <property type="entry name" value="COLLAPSIN RESPONSE MEDIATOR PROTEIN"/>
    <property type="match status" value="1"/>
</dbReference>
<dbReference type="InterPro" id="IPR050378">
    <property type="entry name" value="Metallo-dep_Hydrolases_sf"/>
</dbReference>
<evidence type="ECO:0000313" key="1">
    <source>
        <dbReference type="EMBL" id="BDZ46971.1"/>
    </source>
</evidence>
<dbReference type="PANTHER" id="PTHR11647">
    <property type="entry name" value="HYDRANTOINASE/DIHYDROPYRIMIDINASE FAMILY MEMBER"/>
    <property type="match status" value="1"/>
</dbReference>
<proteinExistence type="predicted"/>
<name>A0ABN6XQ36_9MICO</name>
<reference evidence="2" key="1">
    <citation type="journal article" date="2019" name="Int. J. Syst. Evol. Microbiol.">
        <title>The Global Catalogue of Microorganisms (GCM) 10K type strain sequencing project: providing services to taxonomists for standard genome sequencing and annotation.</title>
        <authorList>
            <consortium name="The Broad Institute Genomics Platform"/>
            <consortium name="The Broad Institute Genome Sequencing Center for Infectious Disease"/>
            <person name="Wu L."/>
            <person name="Ma J."/>
        </authorList>
    </citation>
    <scope>NUCLEOTIDE SEQUENCE [LARGE SCALE GENOMIC DNA]</scope>
    <source>
        <strain evidence="2">NBRC 108725</strain>
    </source>
</reference>
<accession>A0ABN6XQ36</accession>
<dbReference type="InterPro" id="IPR011059">
    <property type="entry name" value="Metal-dep_hydrolase_composite"/>
</dbReference>
<dbReference type="SUPFAM" id="SSF51338">
    <property type="entry name" value="Composite domain of metallo-dependent hydrolases"/>
    <property type="match status" value="1"/>
</dbReference>
<gene>
    <name evidence="1" type="ORF">GCM10025866_28800</name>
</gene>
<dbReference type="EMBL" id="AP027731">
    <property type="protein sequence ID" value="BDZ46971.1"/>
    <property type="molecule type" value="Genomic_DNA"/>
</dbReference>
<evidence type="ECO:0000313" key="2">
    <source>
        <dbReference type="Proteomes" id="UP001321498"/>
    </source>
</evidence>
<organism evidence="1 2">
    <name type="scientific">Naasia aerilata</name>
    <dbReference type="NCBI Taxonomy" id="1162966"/>
    <lineage>
        <taxon>Bacteria</taxon>
        <taxon>Bacillati</taxon>
        <taxon>Actinomycetota</taxon>
        <taxon>Actinomycetes</taxon>
        <taxon>Micrococcales</taxon>
        <taxon>Microbacteriaceae</taxon>
        <taxon>Naasia</taxon>
    </lineage>
</organism>